<dbReference type="PROSITE" id="PS50977">
    <property type="entry name" value="HTH_TETR_2"/>
    <property type="match status" value="1"/>
</dbReference>
<evidence type="ECO:0000313" key="7">
    <source>
        <dbReference type="EMBL" id="MFC7304486.1"/>
    </source>
</evidence>
<evidence type="ECO:0000256" key="3">
    <source>
        <dbReference type="ARBA" id="ARBA00023125"/>
    </source>
</evidence>
<dbReference type="InterPro" id="IPR009057">
    <property type="entry name" value="Homeodomain-like_sf"/>
</dbReference>
<dbReference type="SUPFAM" id="SSF48498">
    <property type="entry name" value="Tetracyclin repressor-like, C-terminal domain"/>
    <property type="match status" value="1"/>
</dbReference>
<dbReference type="EMBL" id="JBHTCF010000003">
    <property type="protein sequence ID" value="MFC7304486.1"/>
    <property type="molecule type" value="Genomic_DNA"/>
</dbReference>
<evidence type="ECO:0000313" key="8">
    <source>
        <dbReference type="Proteomes" id="UP001596523"/>
    </source>
</evidence>
<organism evidence="7 8">
    <name type="scientific">Streptomyces monticola</name>
    <dbReference type="NCBI Taxonomy" id="2666263"/>
    <lineage>
        <taxon>Bacteria</taxon>
        <taxon>Bacillati</taxon>
        <taxon>Actinomycetota</taxon>
        <taxon>Actinomycetes</taxon>
        <taxon>Kitasatosporales</taxon>
        <taxon>Streptomycetaceae</taxon>
        <taxon>Streptomyces</taxon>
    </lineage>
</organism>
<dbReference type="Pfam" id="PF00440">
    <property type="entry name" value="TetR_N"/>
    <property type="match status" value="1"/>
</dbReference>
<keyword evidence="2" id="KW-0805">Transcription regulation</keyword>
<dbReference type="InterPro" id="IPR050109">
    <property type="entry name" value="HTH-type_TetR-like_transc_reg"/>
</dbReference>
<reference evidence="8" key="1">
    <citation type="journal article" date="2019" name="Int. J. Syst. Evol. Microbiol.">
        <title>The Global Catalogue of Microorganisms (GCM) 10K type strain sequencing project: providing services to taxonomists for standard genome sequencing and annotation.</title>
        <authorList>
            <consortium name="The Broad Institute Genomics Platform"/>
            <consortium name="The Broad Institute Genome Sequencing Center for Infectious Disease"/>
            <person name="Wu L."/>
            <person name="Ma J."/>
        </authorList>
    </citation>
    <scope>NUCLEOTIDE SEQUENCE [LARGE SCALE GENOMIC DNA]</scope>
    <source>
        <strain evidence="8">SYNS20</strain>
    </source>
</reference>
<dbReference type="Gene3D" id="1.10.357.10">
    <property type="entry name" value="Tetracycline Repressor, domain 2"/>
    <property type="match status" value="1"/>
</dbReference>
<dbReference type="Pfam" id="PF13977">
    <property type="entry name" value="TetR_C_6"/>
    <property type="match status" value="1"/>
</dbReference>
<dbReference type="Proteomes" id="UP001596523">
    <property type="component" value="Unassembled WGS sequence"/>
</dbReference>
<sequence length="190" mass="20445">MPRQVDYDERRRQVVEAVCRLADERGLEGVTLRDVAERAGVSMGAVQRCFRTKDEMLVVALTHVSEEFAARVRTADEDSPAAALSRAAHDVALIDTGRRPEAQVWLAFVARAAVTPHLATILKGAYPQAHALLTRLIRAATGAPAARAGREARTLLALADGLTVQTLLGQLDRAEAGRVLDAYVKGLGAE</sequence>
<evidence type="ECO:0000256" key="4">
    <source>
        <dbReference type="ARBA" id="ARBA00023163"/>
    </source>
</evidence>
<keyword evidence="3 5" id="KW-0238">DNA-binding</keyword>
<evidence type="ECO:0000256" key="5">
    <source>
        <dbReference type="PROSITE-ProRule" id="PRU00335"/>
    </source>
</evidence>
<name>A0ABW2JGE4_9ACTN</name>
<gene>
    <name evidence="7" type="ORF">ACFQVC_09710</name>
</gene>
<evidence type="ECO:0000259" key="6">
    <source>
        <dbReference type="PROSITE" id="PS50977"/>
    </source>
</evidence>
<evidence type="ECO:0000256" key="2">
    <source>
        <dbReference type="ARBA" id="ARBA00023015"/>
    </source>
</evidence>
<dbReference type="PANTHER" id="PTHR30055">
    <property type="entry name" value="HTH-TYPE TRANSCRIPTIONAL REGULATOR RUTR"/>
    <property type="match status" value="1"/>
</dbReference>
<dbReference type="InterPro" id="IPR036271">
    <property type="entry name" value="Tet_transcr_reg_TetR-rel_C_sf"/>
</dbReference>
<keyword evidence="8" id="KW-1185">Reference proteome</keyword>
<evidence type="ECO:0000256" key="1">
    <source>
        <dbReference type="ARBA" id="ARBA00022491"/>
    </source>
</evidence>
<dbReference type="SUPFAM" id="SSF46689">
    <property type="entry name" value="Homeodomain-like"/>
    <property type="match status" value="1"/>
</dbReference>
<dbReference type="RefSeq" id="WP_381828951.1">
    <property type="nucleotide sequence ID" value="NZ_JBHTCF010000003.1"/>
</dbReference>
<accession>A0ABW2JGE4</accession>
<dbReference type="InterPro" id="IPR039538">
    <property type="entry name" value="BetI_C"/>
</dbReference>
<proteinExistence type="predicted"/>
<dbReference type="PANTHER" id="PTHR30055:SF234">
    <property type="entry name" value="HTH-TYPE TRANSCRIPTIONAL REGULATOR BETI"/>
    <property type="match status" value="1"/>
</dbReference>
<keyword evidence="1" id="KW-0678">Repressor</keyword>
<feature type="domain" description="HTH tetR-type" evidence="6">
    <location>
        <begin position="8"/>
        <end position="68"/>
    </location>
</feature>
<protein>
    <submittedName>
        <fullName evidence="7">TetR/AcrR family transcriptional regulator</fullName>
    </submittedName>
</protein>
<feature type="DNA-binding region" description="H-T-H motif" evidence="5">
    <location>
        <begin position="31"/>
        <end position="50"/>
    </location>
</feature>
<keyword evidence="4" id="KW-0804">Transcription</keyword>
<dbReference type="InterPro" id="IPR001647">
    <property type="entry name" value="HTH_TetR"/>
</dbReference>
<comment type="caution">
    <text evidence="7">The sequence shown here is derived from an EMBL/GenBank/DDBJ whole genome shotgun (WGS) entry which is preliminary data.</text>
</comment>
<dbReference type="PRINTS" id="PR00455">
    <property type="entry name" value="HTHTETR"/>
</dbReference>